<keyword evidence="3" id="KW-1185">Reference proteome</keyword>
<keyword evidence="1" id="KW-0812">Transmembrane</keyword>
<evidence type="ECO:0000256" key="1">
    <source>
        <dbReference type="SAM" id="Phobius"/>
    </source>
</evidence>
<feature type="transmembrane region" description="Helical" evidence="1">
    <location>
        <begin position="49"/>
        <end position="71"/>
    </location>
</feature>
<evidence type="ECO:0000313" key="2">
    <source>
        <dbReference type="EMBL" id="KUL23178.1"/>
    </source>
</evidence>
<protein>
    <recommendedName>
        <fullName evidence="4">DoxX family protein</fullName>
    </recommendedName>
</protein>
<evidence type="ECO:0008006" key="4">
    <source>
        <dbReference type="Google" id="ProtNLM"/>
    </source>
</evidence>
<proteinExistence type="predicted"/>
<sequence length="148" mass="15675">MTSSPARRIVAAAGQATLGAFLTFAGVSHLTVAREEFQAQVPSWFPLDTDFVVLASGAVEIGLGVALLSVWKQPARGIVGATAAAFFVAVFPGNIAQYVEHKDGFGLDTDTKRAVRLAFQPALVAWALGATGAIRTLRGLRHRRSVTR</sequence>
<accession>A0A101JAF4</accession>
<reference evidence="2 3" key="1">
    <citation type="submission" date="2015-10" db="EMBL/GenBank/DDBJ databases">
        <authorList>
            <person name="Gilbert D.G."/>
        </authorList>
    </citation>
    <scope>NUCLEOTIDE SEQUENCE [LARGE SCALE GENOMIC DNA]</scope>
    <source>
        <strain evidence="2 3">NRRL B-16712</strain>
    </source>
</reference>
<dbReference type="Proteomes" id="UP000053244">
    <property type="component" value="Unassembled WGS sequence"/>
</dbReference>
<feature type="transmembrane region" description="Helical" evidence="1">
    <location>
        <begin position="119"/>
        <end position="138"/>
    </location>
</feature>
<organism evidence="2 3">
    <name type="scientific">Actinoplanes awajinensis subsp. mycoplanecinus</name>
    <dbReference type="NCBI Taxonomy" id="135947"/>
    <lineage>
        <taxon>Bacteria</taxon>
        <taxon>Bacillati</taxon>
        <taxon>Actinomycetota</taxon>
        <taxon>Actinomycetes</taxon>
        <taxon>Micromonosporales</taxon>
        <taxon>Micromonosporaceae</taxon>
        <taxon>Actinoplanes</taxon>
    </lineage>
</organism>
<keyword evidence="1" id="KW-0472">Membrane</keyword>
<dbReference type="PANTHER" id="PTHR36974">
    <property type="entry name" value="MEMBRANE PROTEIN-RELATED"/>
    <property type="match status" value="1"/>
</dbReference>
<comment type="caution">
    <text evidence="2">The sequence shown here is derived from an EMBL/GenBank/DDBJ whole genome shotgun (WGS) entry which is preliminary data.</text>
</comment>
<dbReference type="RefSeq" id="WP_067706617.1">
    <property type="nucleotide sequence ID" value="NZ_LLZH01000333.1"/>
</dbReference>
<dbReference type="EMBL" id="LLZH01000333">
    <property type="protein sequence ID" value="KUL23178.1"/>
    <property type="molecule type" value="Genomic_DNA"/>
</dbReference>
<gene>
    <name evidence="2" type="ORF">ADL15_46810</name>
</gene>
<dbReference type="AlphaFoldDB" id="A0A101JAF4"/>
<name>A0A101JAF4_9ACTN</name>
<keyword evidence="1" id="KW-1133">Transmembrane helix</keyword>
<feature type="transmembrane region" description="Helical" evidence="1">
    <location>
        <begin position="78"/>
        <end position="99"/>
    </location>
</feature>
<dbReference type="OrthoDB" id="9788974at2"/>
<dbReference type="PANTHER" id="PTHR36974:SF1">
    <property type="entry name" value="DOXX FAMILY MEMBRANE PROTEIN"/>
    <property type="match status" value="1"/>
</dbReference>
<evidence type="ECO:0000313" key="3">
    <source>
        <dbReference type="Proteomes" id="UP000053244"/>
    </source>
</evidence>